<dbReference type="InterPro" id="IPR004770">
    <property type="entry name" value="Na/H_antiport_NhaC"/>
</dbReference>
<evidence type="ECO:0000256" key="3">
    <source>
        <dbReference type="ARBA" id="ARBA00022449"/>
    </source>
</evidence>
<feature type="transmembrane region" description="Helical" evidence="9">
    <location>
        <begin position="196"/>
        <end position="215"/>
    </location>
</feature>
<name>A0A414Q2B9_FUSMR</name>
<reference evidence="11 12" key="1">
    <citation type="submission" date="2018-08" db="EMBL/GenBank/DDBJ databases">
        <title>A genome reference for cultivated species of the human gut microbiota.</title>
        <authorList>
            <person name="Zou Y."/>
            <person name="Xue W."/>
            <person name="Luo G."/>
        </authorList>
    </citation>
    <scope>NUCLEOTIDE SEQUENCE [LARGE SCALE GENOMIC DNA]</scope>
    <source>
        <strain evidence="11 12">AM25-1</strain>
    </source>
</reference>
<dbReference type="Proteomes" id="UP000284676">
    <property type="component" value="Unassembled WGS sequence"/>
</dbReference>
<accession>A0A414Q2B9</accession>
<dbReference type="NCBIfam" id="TIGR00931">
    <property type="entry name" value="antiport_nhaC"/>
    <property type="match status" value="1"/>
</dbReference>
<evidence type="ECO:0000256" key="7">
    <source>
        <dbReference type="ARBA" id="ARBA00023136"/>
    </source>
</evidence>
<feature type="transmembrane region" description="Helical" evidence="9">
    <location>
        <begin position="39"/>
        <end position="58"/>
    </location>
</feature>
<keyword evidence="6 9" id="KW-1133">Transmembrane helix</keyword>
<protein>
    <submittedName>
        <fullName evidence="11">Na+/H+ antiporter NhaC</fullName>
    </submittedName>
</protein>
<dbReference type="Pfam" id="PF03553">
    <property type="entry name" value="Na_H_antiporter"/>
    <property type="match status" value="1"/>
</dbReference>
<feature type="transmembrane region" description="Helical" evidence="9">
    <location>
        <begin position="12"/>
        <end position="33"/>
    </location>
</feature>
<dbReference type="GO" id="GO:0015297">
    <property type="term" value="F:antiporter activity"/>
    <property type="evidence" value="ECO:0007669"/>
    <property type="project" value="UniProtKB-KW"/>
</dbReference>
<gene>
    <name evidence="11" type="primary">nhaC</name>
    <name evidence="11" type="ORF">DW663_00675</name>
</gene>
<feature type="transmembrane region" description="Helical" evidence="9">
    <location>
        <begin position="140"/>
        <end position="167"/>
    </location>
</feature>
<sequence length="484" mass="52349">MKNDSFGEVKETKFIHAVISLTFLVCILTYTIRYTQASPHIPIIISGMLAVFIAMFLLKYKWAYLIEGILNTIKSSMEAVLILLVIGMLVGSWIISGVVPTMIFYGLKIISPGIFLPAALILSLIVALTTGNSWSTAATIGIALMGIGAGLGIPPQITTGAIISGAYMGDKLSPLSDTTNLAPAMAGSDIFEHIKAMLYTTIPSFIITIILFIFIGRKYSDIGVDTESLNKIFVVLNQEFNITPLLFIIPLITIILVVKKVPAIPGLFCGTLIGGIGAVIFQGATVKDFITALQIGYVSNSENQFVDELLTRGGMNSMMWTVTLIICALFLGGAMERAKMLSAVANKVLSIAKSTGSLILATVFTSIATNILAAEQYLSIVITGRIYKDAYASRNLHPTTLSRVLEDAGTMTSPLIPWNSCGAYMMAALGIAPWIYVPYCFLNLINPIISIIYGYTGFSIRYIDSTKAKKIRFKSIFATNIFGK</sequence>
<evidence type="ECO:0000256" key="2">
    <source>
        <dbReference type="ARBA" id="ARBA00022448"/>
    </source>
</evidence>
<organism evidence="11 12">
    <name type="scientific">Fusobacterium mortiferum</name>
    <dbReference type="NCBI Taxonomy" id="850"/>
    <lineage>
        <taxon>Bacteria</taxon>
        <taxon>Fusobacteriati</taxon>
        <taxon>Fusobacteriota</taxon>
        <taxon>Fusobacteriia</taxon>
        <taxon>Fusobacteriales</taxon>
        <taxon>Fusobacteriaceae</taxon>
        <taxon>Fusobacterium</taxon>
    </lineage>
</organism>
<evidence type="ECO:0000313" key="12">
    <source>
        <dbReference type="Proteomes" id="UP000284676"/>
    </source>
</evidence>
<feature type="transmembrane region" description="Helical" evidence="9">
    <location>
        <begin position="109"/>
        <end position="128"/>
    </location>
</feature>
<dbReference type="PANTHER" id="PTHR33451:SF3">
    <property type="entry name" value="MALATE-2H(+)_NA(+)-LACTATE ANTIPORTER"/>
    <property type="match status" value="1"/>
</dbReference>
<dbReference type="EMBL" id="QRHL01000001">
    <property type="protein sequence ID" value="RHF74938.1"/>
    <property type="molecule type" value="Genomic_DNA"/>
</dbReference>
<dbReference type="InterPro" id="IPR018461">
    <property type="entry name" value="Na/H_Antiport_NhaC-like_C"/>
</dbReference>
<comment type="similarity">
    <text evidence="8">Belongs to the NhaC Na(+)/H(+) (TC 2.A.35) antiporter family.</text>
</comment>
<feature type="transmembrane region" description="Helical" evidence="9">
    <location>
        <begin position="264"/>
        <end position="281"/>
    </location>
</feature>
<feature type="domain" description="Na+/H+ antiporter NhaC-like C-terminal" evidence="10">
    <location>
        <begin position="165"/>
        <end position="458"/>
    </location>
</feature>
<evidence type="ECO:0000256" key="5">
    <source>
        <dbReference type="ARBA" id="ARBA00022692"/>
    </source>
</evidence>
<dbReference type="GO" id="GO:0005886">
    <property type="term" value="C:plasma membrane"/>
    <property type="evidence" value="ECO:0007669"/>
    <property type="project" value="UniProtKB-SubCell"/>
</dbReference>
<evidence type="ECO:0000259" key="10">
    <source>
        <dbReference type="Pfam" id="PF03553"/>
    </source>
</evidence>
<comment type="caution">
    <text evidence="11">The sequence shown here is derived from an EMBL/GenBank/DDBJ whole genome shotgun (WGS) entry which is preliminary data.</text>
</comment>
<feature type="transmembrane region" description="Helical" evidence="9">
    <location>
        <begin position="240"/>
        <end position="258"/>
    </location>
</feature>
<evidence type="ECO:0000256" key="8">
    <source>
        <dbReference type="ARBA" id="ARBA00038435"/>
    </source>
</evidence>
<feature type="transmembrane region" description="Helical" evidence="9">
    <location>
        <begin position="318"/>
        <end position="335"/>
    </location>
</feature>
<evidence type="ECO:0000256" key="6">
    <source>
        <dbReference type="ARBA" id="ARBA00022989"/>
    </source>
</evidence>
<proteinExistence type="inferred from homology"/>
<evidence type="ECO:0000256" key="9">
    <source>
        <dbReference type="SAM" id="Phobius"/>
    </source>
</evidence>
<keyword evidence="4" id="KW-1003">Cell membrane</keyword>
<feature type="transmembrane region" description="Helical" evidence="9">
    <location>
        <begin position="79"/>
        <end position="103"/>
    </location>
</feature>
<evidence type="ECO:0000313" key="11">
    <source>
        <dbReference type="EMBL" id="RHF74938.1"/>
    </source>
</evidence>
<dbReference type="RefSeq" id="WP_118233867.1">
    <property type="nucleotide sequence ID" value="NZ_QRHL01000001.1"/>
</dbReference>
<dbReference type="PANTHER" id="PTHR33451">
    <property type="entry name" value="MALATE-2H(+)/NA(+)-LACTATE ANTIPORTER"/>
    <property type="match status" value="1"/>
</dbReference>
<feature type="transmembrane region" description="Helical" evidence="9">
    <location>
        <begin position="445"/>
        <end position="463"/>
    </location>
</feature>
<evidence type="ECO:0000256" key="4">
    <source>
        <dbReference type="ARBA" id="ARBA00022475"/>
    </source>
</evidence>
<keyword evidence="2" id="KW-0813">Transport</keyword>
<dbReference type="AlphaFoldDB" id="A0A414Q2B9"/>
<keyword evidence="5 9" id="KW-0812">Transmembrane</keyword>
<evidence type="ECO:0000256" key="1">
    <source>
        <dbReference type="ARBA" id="ARBA00004651"/>
    </source>
</evidence>
<feature type="transmembrane region" description="Helical" evidence="9">
    <location>
        <begin position="421"/>
        <end position="439"/>
    </location>
</feature>
<keyword evidence="7 9" id="KW-0472">Membrane</keyword>
<comment type="subcellular location">
    <subcellularLocation>
        <location evidence="1">Cell membrane</location>
        <topology evidence="1">Multi-pass membrane protein</topology>
    </subcellularLocation>
</comment>
<keyword evidence="3" id="KW-0050">Antiport</keyword>
<dbReference type="InterPro" id="IPR052180">
    <property type="entry name" value="NhaC_Na-H+_Antiporter"/>
</dbReference>
<feature type="transmembrane region" description="Helical" evidence="9">
    <location>
        <begin position="355"/>
        <end position="378"/>
    </location>
</feature>